<dbReference type="Proteomes" id="UP000603865">
    <property type="component" value="Unassembled WGS sequence"/>
</dbReference>
<organism evidence="1 2">
    <name type="scientific">Deinococcus ruber</name>
    <dbReference type="NCBI Taxonomy" id="1848197"/>
    <lineage>
        <taxon>Bacteria</taxon>
        <taxon>Thermotogati</taxon>
        <taxon>Deinococcota</taxon>
        <taxon>Deinococci</taxon>
        <taxon>Deinococcales</taxon>
        <taxon>Deinococcaceae</taxon>
        <taxon>Deinococcus</taxon>
    </lineage>
</organism>
<proteinExistence type="predicted"/>
<comment type="caution">
    <text evidence="1">The sequence shown here is derived from an EMBL/GenBank/DDBJ whole genome shotgun (WGS) entry which is preliminary data.</text>
</comment>
<protein>
    <submittedName>
        <fullName evidence="1">Uncharacterized protein</fullName>
    </submittedName>
</protein>
<name>A0A918CCB0_9DEIO</name>
<sequence>MSALLDQHYLRVRLGVLGPVITPGALGLTLLGCPGRGVTARTATDQVALRDAVTLALARGYHVSEVASRYVRLRDAQQREHVLYVRVASGTPTPGWVAQLIRQHRATLRASQGTLILYSIDAGRYARQEALRHDFQVWAAVQ</sequence>
<dbReference type="RefSeq" id="WP_189091358.1">
    <property type="nucleotide sequence ID" value="NZ_BMQL01000018.1"/>
</dbReference>
<dbReference type="AlphaFoldDB" id="A0A918CCB0"/>
<evidence type="ECO:0000313" key="2">
    <source>
        <dbReference type="Proteomes" id="UP000603865"/>
    </source>
</evidence>
<accession>A0A918CCB0</accession>
<keyword evidence="2" id="KW-1185">Reference proteome</keyword>
<reference evidence="1" key="1">
    <citation type="journal article" date="2014" name="Int. J. Syst. Evol. Microbiol.">
        <title>Complete genome sequence of Corynebacterium casei LMG S-19264T (=DSM 44701T), isolated from a smear-ripened cheese.</title>
        <authorList>
            <consortium name="US DOE Joint Genome Institute (JGI-PGF)"/>
            <person name="Walter F."/>
            <person name="Albersmeier A."/>
            <person name="Kalinowski J."/>
            <person name="Ruckert C."/>
        </authorList>
    </citation>
    <scope>NUCLEOTIDE SEQUENCE</scope>
    <source>
        <strain evidence="1">JCM 31311</strain>
    </source>
</reference>
<gene>
    <name evidence="1" type="ORF">GCM10008957_30270</name>
</gene>
<reference evidence="1" key="2">
    <citation type="submission" date="2020-09" db="EMBL/GenBank/DDBJ databases">
        <authorList>
            <person name="Sun Q."/>
            <person name="Ohkuma M."/>
        </authorList>
    </citation>
    <scope>NUCLEOTIDE SEQUENCE</scope>
    <source>
        <strain evidence="1">JCM 31311</strain>
    </source>
</reference>
<evidence type="ECO:0000313" key="1">
    <source>
        <dbReference type="EMBL" id="GGR15477.1"/>
    </source>
</evidence>
<dbReference type="EMBL" id="BMQL01000018">
    <property type="protein sequence ID" value="GGR15477.1"/>
    <property type="molecule type" value="Genomic_DNA"/>
</dbReference>